<organism evidence="2 3">
    <name type="scientific">Segatella baroniae B14</name>
    <dbReference type="NCBI Taxonomy" id="752555"/>
    <lineage>
        <taxon>Bacteria</taxon>
        <taxon>Pseudomonadati</taxon>
        <taxon>Bacteroidota</taxon>
        <taxon>Bacteroidia</taxon>
        <taxon>Bacteroidales</taxon>
        <taxon>Prevotellaceae</taxon>
        <taxon>Segatella</taxon>
    </lineage>
</organism>
<name>D8DV54_9BACT</name>
<evidence type="ECO:0000313" key="2">
    <source>
        <dbReference type="EMBL" id="EFI72667.1"/>
    </source>
</evidence>
<proteinExistence type="predicted"/>
<dbReference type="Pfam" id="PF03050">
    <property type="entry name" value="DDE_Tnp_IS66"/>
    <property type="match status" value="1"/>
</dbReference>
<dbReference type="Proteomes" id="UP000004524">
    <property type="component" value="Unassembled WGS sequence"/>
</dbReference>
<feature type="domain" description="Transposase IS66 central" evidence="1">
    <location>
        <begin position="2"/>
        <end position="138"/>
    </location>
</feature>
<gene>
    <name evidence="2" type="ORF">PBR_2239</name>
</gene>
<evidence type="ECO:0000259" key="1">
    <source>
        <dbReference type="Pfam" id="PF03050"/>
    </source>
</evidence>
<keyword evidence="3" id="KW-1185">Reference proteome</keyword>
<reference evidence="2 3" key="1">
    <citation type="journal article" date="2010" name="Microb. Ecol.">
        <title>Comparative genome analysis of Prevotella ruminicola and Prevotella bryantii: insights into their environmental niche.</title>
        <authorList>
            <consortium name="North American Consortium for Rumen Bacteria"/>
            <person name="Purushe J."/>
            <person name="Fouts D.E."/>
            <person name="Morrison M."/>
            <person name="White B.A."/>
            <person name="Mackie R.I."/>
            <person name="Coutinho P.M."/>
            <person name="Henrissat B."/>
            <person name="Nelson K.E."/>
        </authorList>
    </citation>
    <scope>NUCLEOTIDE SEQUENCE [LARGE SCALE GENOMIC DNA]</scope>
    <source>
        <strain evidence="2 3">B14</strain>
    </source>
</reference>
<comment type="caution">
    <text evidence="2">The sequence shown here is derived from an EMBL/GenBank/DDBJ whole genome shotgun (WGS) entry which is preliminary data.</text>
</comment>
<protein>
    <submittedName>
        <fullName evidence="2">Transposase</fullName>
    </submittedName>
</protein>
<dbReference type="InterPro" id="IPR052344">
    <property type="entry name" value="Transposase-related"/>
</dbReference>
<accession>D8DV54</accession>
<evidence type="ECO:0000313" key="3">
    <source>
        <dbReference type="Proteomes" id="UP000004524"/>
    </source>
</evidence>
<sequence length="190" mass="22483">MYCIAHARSKFFYAYERGKDYRAKDFLDWFGWLYGREETYRKQNLSPAEIKKRRNDSETTECIVKIYSRMCELQKDDSIKGELMTKALNYLSNGWKKFFTFREDGNYEIDNLEAERCIRPLTVNRKNAPILGSESGVENLCLYMTLVETCKKNNISPLRYFERFFDIIAKTNGVGIEWDQMTPSKLCQES</sequence>
<dbReference type="EMBL" id="ADWO01000033">
    <property type="protein sequence ID" value="EFI72667.1"/>
    <property type="molecule type" value="Genomic_DNA"/>
</dbReference>
<dbReference type="PANTHER" id="PTHR33678">
    <property type="entry name" value="BLL1576 PROTEIN"/>
    <property type="match status" value="1"/>
</dbReference>
<dbReference type="AlphaFoldDB" id="D8DV54"/>
<dbReference type="InterPro" id="IPR004291">
    <property type="entry name" value="Transposase_IS66_central"/>
</dbReference>